<dbReference type="EMBL" id="JBHUHY010000030">
    <property type="protein sequence ID" value="MFD2188754.1"/>
    <property type="molecule type" value="Genomic_DNA"/>
</dbReference>
<feature type="transmembrane region" description="Helical" evidence="1">
    <location>
        <begin position="21"/>
        <end position="41"/>
    </location>
</feature>
<proteinExistence type="predicted"/>
<keyword evidence="3" id="KW-1185">Reference proteome</keyword>
<name>A0ABW5B0J0_9FLAO</name>
<keyword evidence="1" id="KW-0472">Membrane</keyword>
<accession>A0ABW5B0J0</accession>
<keyword evidence="1" id="KW-1133">Transmembrane helix</keyword>
<dbReference type="Proteomes" id="UP001597344">
    <property type="component" value="Unassembled WGS sequence"/>
</dbReference>
<evidence type="ECO:0000256" key="1">
    <source>
        <dbReference type="SAM" id="Phobius"/>
    </source>
</evidence>
<organism evidence="2 3">
    <name type="scientific">Aquimarina celericrescens</name>
    <dbReference type="NCBI Taxonomy" id="1964542"/>
    <lineage>
        <taxon>Bacteria</taxon>
        <taxon>Pseudomonadati</taxon>
        <taxon>Bacteroidota</taxon>
        <taxon>Flavobacteriia</taxon>
        <taxon>Flavobacteriales</taxon>
        <taxon>Flavobacteriaceae</taxon>
        <taxon>Aquimarina</taxon>
    </lineage>
</organism>
<keyword evidence="1" id="KW-0812">Transmembrane</keyword>
<evidence type="ECO:0000313" key="3">
    <source>
        <dbReference type="Proteomes" id="UP001597344"/>
    </source>
</evidence>
<protein>
    <submittedName>
        <fullName evidence="2">Uncharacterized protein</fullName>
    </submittedName>
</protein>
<gene>
    <name evidence="2" type="ORF">ACFSJT_18270</name>
</gene>
<sequence>MADELNNEQSKTNFFQRIKRYPLEYIGVAVVGAIAAFLIIGKQEPDLGPYPPSGNPVETLTFNEILDFYHNFDDLDATIQRYTRGRTGDSTFIASRAVSFDYQELIDYLDFIQNNAKDAKIEISQLRFYFGQYENVGNKDKNYRQTLFFNPTTKFKIGDKKGDLSYAIVRSGEKTTAVPLSSVLDTIKDPKFGNLRSTKEGIPQEASILSILSANPEMFYGAQSQARNAGQLSPPPSDIE</sequence>
<comment type="caution">
    <text evidence="2">The sequence shown here is derived from an EMBL/GenBank/DDBJ whole genome shotgun (WGS) entry which is preliminary data.</text>
</comment>
<reference evidence="3" key="1">
    <citation type="journal article" date="2019" name="Int. J. Syst. Evol. Microbiol.">
        <title>The Global Catalogue of Microorganisms (GCM) 10K type strain sequencing project: providing services to taxonomists for standard genome sequencing and annotation.</title>
        <authorList>
            <consortium name="The Broad Institute Genomics Platform"/>
            <consortium name="The Broad Institute Genome Sequencing Center for Infectious Disease"/>
            <person name="Wu L."/>
            <person name="Ma J."/>
        </authorList>
    </citation>
    <scope>NUCLEOTIDE SEQUENCE [LARGE SCALE GENOMIC DNA]</scope>
    <source>
        <strain evidence="3">DT92</strain>
    </source>
</reference>
<evidence type="ECO:0000313" key="2">
    <source>
        <dbReference type="EMBL" id="MFD2188754.1"/>
    </source>
</evidence>
<dbReference type="RefSeq" id="WP_378321780.1">
    <property type="nucleotide sequence ID" value="NZ_JBHUHY010000030.1"/>
</dbReference>